<dbReference type="InterPro" id="IPR042095">
    <property type="entry name" value="SUMF_sf"/>
</dbReference>
<sequence length="250" mass="28418">MNKQKYTYSIYGFVVVIFLLHFFLVDALPNVSSQITFQEGEFSIGDIYCAEEQKNSDWCADEIPHKVKLKSFSLDKYEVTNSEYMKCFAEGICNPNDLHETRPKDFSGVKQPVVFVTWEDAQIFCKWRGGNLPTEVQWERAAQGDNPGGAHFKQIYNVGATVDVGGQRPNSNGIYDMMGNVYEWTLDWYGPYQLENTVSNPKGPPTGKEKVVRGGAWHSPSHYLRASDRVAKVPEYKYSDVGFRCAYATK</sequence>
<name>A0A382KUF7_9ZZZZ</name>
<dbReference type="InterPro" id="IPR051043">
    <property type="entry name" value="Sulfatase_Mod_Factor_Kinase"/>
</dbReference>
<dbReference type="PANTHER" id="PTHR23150:SF19">
    <property type="entry name" value="FORMYLGLYCINE-GENERATING ENZYME"/>
    <property type="match status" value="1"/>
</dbReference>
<dbReference type="AlphaFoldDB" id="A0A382KUF7"/>
<accession>A0A382KUF7</accession>
<keyword evidence="1" id="KW-0472">Membrane</keyword>
<keyword evidence="1" id="KW-0812">Transmembrane</keyword>
<proteinExistence type="predicted"/>
<keyword evidence="1" id="KW-1133">Transmembrane helix</keyword>
<dbReference type="GO" id="GO:0120147">
    <property type="term" value="F:formylglycine-generating oxidase activity"/>
    <property type="evidence" value="ECO:0007669"/>
    <property type="project" value="TreeGrafter"/>
</dbReference>
<feature type="transmembrane region" description="Helical" evidence="1">
    <location>
        <begin position="6"/>
        <end position="25"/>
    </location>
</feature>
<protein>
    <recommendedName>
        <fullName evidence="2">Sulfatase-modifying factor enzyme-like domain-containing protein</fullName>
    </recommendedName>
</protein>
<gene>
    <name evidence="3" type="ORF">METZ01_LOCUS280049</name>
</gene>
<dbReference type="SUPFAM" id="SSF56436">
    <property type="entry name" value="C-type lectin-like"/>
    <property type="match status" value="1"/>
</dbReference>
<evidence type="ECO:0000259" key="2">
    <source>
        <dbReference type="Pfam" id="PF03781"/>
    </source>
</evidence>
<evidence type="ECO:0000256" key="1">
    <source>
        <dbReference type="SAM" id="Phobius"/>
    </source>
</evidence>
<dbReference type="PANTHER" id="PTHR23150">
    <property type="entry name" value="SULFATASE MODIFYING FACTOR 1, 2"/>
    <property type="match status" value="1"/>
</dbReference>
<dbReference type="InterPro" id="IPR005532">
    <property type="entry name" value="SUMF_dom"/>
</dbReference>
<dbReference type="Pfam" id="PF03781">
    <property type="entry name" value="FGE-sulfatase"/>
    <property type="match status" value="1"/>
</dbReference>
<dbReference type="Gene3D" id="3.90.1580.10">
    <property type="entry name" value="paralog of FGE (formylglycine-generating enzyme)"/>
    <property type="match status" value="1"/>
</dbReference>
<feature type="domain" description="Sulfatase-modifying factor enzyme-like" evidence="2">
    <location>
        <begin position="33"/>
        <end position="246"/>
    </location>
</feature>
<evidence type="ECO:0000313" key="3">
    <source>
        <dbReference type="EMBL" id="SVC27195.1"/>
    </source>
</evidence>
<dbReference type="EMBL" id="UINC01082436">
    <property type="protein sequence ID" value="SVC27195.1"/>
    <property type="molecule type" value="Genomic_DNA"/>
</dbReference>
<reference evidence="3" key="1">
    <citation type="submission" date="2018-05" db="EMBL/GenBank/DDBJ databases">
        <authorList>
            <person name="Lanie J.A."/>
            <person name="Ng W.-L."/>
            <person name="Kazmierczak K.M."/>
            <person name="Andrzejewski T.M."/>
            <person name="Davidsen T.M."/>
            <person name="Wayne K.J."/>
            <person name="Tettelin H."/>
            <person name="Glass J.I."/>
            <person name="Rusch D."/>
            <person name="Podicherti R."/>
            <person name="Tsui H.-C.T."/>
            <person name="Winkler M.E."/>
        </authorList>
    </citation>
    <scope>NUCLEOTIDE SEQUENCE</scope>
</reference>
<dbReference type="InterPro" id="IPR016187">
    <property type="entry name" value="CTDL_fold"/>
</dbReference>
<organism evidence="3">
    <name type="scientific">marine metagenome</name>
    <dbReference type="NCBI Taxonomy" id="408172"/>
    <lineage>
        <taxon>unclassified sequences</taxon>
        <taxon>metagenomes</taxon>
        <taxon>ecological metagenomes</taxon>
    </lineage>
</organism>